<evidence type="ECO:0000256" key="5">
    <source>
        <dbReference type="SAM" id="SignalP"/>
    </source>
</evidence>
<feature type="domain" description="Bulb-type lectin" evidence="6">
    <location>
        <begin position="582"/>
        <end position="702"/>
    </location>
</feature>
<dbReference type="InterPro" id="IPR011009">
    <property type="entry name" value="Kinase-like_dom_sf"/>
</dbReference>
<dbReference type="EMBL" id="JAFEMO010000015">
    <property type="protein sequence ID" value="KAH7544240.1"/>
    <property type="molecule type" value="Genomic_DNA"/>
</dbReference>
<dbReference type="Pfam" id="PF07714">
    <property type="entry name" value="PK_Tyr_Ser-Thr"/>
    <property type="match status" value="1"/>
</dbReference>
<gene>
    <name evidence="8" type="ORF">JRO89_XS15G0134700</name>
</gene>
<keyword evidence="4" id="KW-0472">Membrane</keyword>
<keyword evidence="4" id="KW-1133">Transmembrane helix</keyword>
<evidence type="ECO:0000313" key="9">
    <source>
        <dbReference type="Proteomes" id="UP000827721"/>
    </source>
</evidence>
<feature type="signal peptide" evidence="5">
    <location>
        <begin position="1"/>
        <end position="25"/>
    </location>
</feature>
<dbReference type="InterPro" id="IPR000858">
    <property type="entry name" value="S_locus_glycoprot_dom"/>
</dbReference>
<dbReference type="CDD" id="cd00028">
    <property type="entry name" value="B_lectin"/>
    <property type="match status" value="2"/>
</dbReference>
<comment type="caution">
    <text evidence="8">The sequence shown here is derived from an EMBL/GenBank/DDBJ whole genome shotgun (WGS) entry which is preliminary data.</text>
</comment>
<dbReference type="Gene3D" id="2.90.10.10">
    <property type="entry name" value="Bulb-type lectin domain"/>
    <property type="match status" value="2"/>
</dbReference>
<dbReference type="PROSITE" id="PS50948">
    <property type="entry name" value="PAN"/>
    <property type="match status" value="1"/>
</dbReference>
<dbReference type="SUPFAM" id="SSF51110">
    <property type="entry name" value="alpha-D-mannose-specific plant lectins"/>
    <property type="match status" value="2"/>
</dbReference>
<dbReference type="SMART" id="SM00108">
    <property type="entry name" value="B_lectin"/>
    <property type="match status" value="2"/>
</dbReference>
<evidence type="ECO:0000256" key="4">
    <source>
        <dbReference type="SAM" id="Phobius"/>
    </source>
</evidence>
<dbReference type="Pfam" id="PF00954">
    <property type="entry name" value="S_locus_glycop"/>
    <property type="match status" value="2"/>
</dbReference>
<keyword evidence="4" id="KW-0812">Transmembrane</keyword>
<protein>
    <recommendedName>
        <fullName evidence="10">Receptor-like serine/threonine-protein kinase</fullName>
    </recommendedName>
</protein>
<dbReference type="PROSITE" id="PS50927">
    <property type="entry name" value="BULB_LECTIN"/>
    <property type="match status" value="2"/>
</dbReference>
<feature type="transmembrane region" description="Helical" evidence="4">
    <location>
        <begin position="543"/>
        <end position="563"/>
    </location>
</feature>
<dbReference type="InterPro" id="IPR001480">
    <property type="entry name" value="Bulb-type_lectin_dom"/>
</dbReference>
<feature type="transmembrane region" description="Helical" evidence="4">
    <location>
        <begin position="412"/>
        <end position="434"/>
    </location>
</feature>
<dbReference type="Pfam" id="PF08276">
    <property type="entry name" value="PAN_2"/>
    <property type="match status" value="2"/>
</dbReference>
<dbReference type="Pfam" id="PF01453">
    <property type="entry name" value="B_lectin"/>
    <property type="match status" value="2"/>
</dbReference>
<feature type="domain" description="Bulb-type lectin" evidence="6">
    <location>
        <begin position="26"/>
        <end position="145"/>
    </location>
</feature>
<accession>A0ABQ8H1Z6</accession>
<dbReference type="InterPro" id="IPR003609">
    <property type="entry name" value="Pan_app"/>
</dbReference>
<evidence type="ECO:0000259" key="7">
    <source>
        <dbReference type="PROSITE" id="PS50948"/>
    </source>
</evidence>
<dbReference type="Proteomes" id="UP000827721">
    <property type="component" value="Unassembled WGS sequence"/>
</dbReference>
<dbReference type="PANTHER" id="PTHR32444:SF118">
    <property type="entry name" value="OS09G0551150 PROTEIN"/>
    <property type="match status" value="1"/>
</dbReference>
<dbReference type="Gene3D" id="1.10.510.10">
    <property type="entry name" value="Transferase(Phosphotransferase) domain 1"/>
    <property type="match status" value="2"/>
</dbReference>
<sequence length="1112" mass="123817">MEKLLRLMCMISLLFVFNIAKSSIAADTITPNRSITHPETIISAGGRFELGFFSTKNNTNYYLGIWYKTVSPQTVVWVANRENPMLSSSASVSIDSGGNVTINDGKLSYHVTNTSSSSTSYGLLSDSGNFILIDQNYQVLWQSFDYPTDTLLPGMKLRYDPFTSSLLTSLVSWKSSQDPAPGVFSLALSSLIYWSGAEGPFKLSFSSDDFGNSYLTFAGDTNDSTFSRVVLDVSGQLKILSWTEASTCRCGAFSICNMNAQKPCRCLPGFKAESNDSSAQEADETWAVGAQRCVRKTQLGCNSSSLSKKDGFKRIENADFPINPLKLDVRSSMECESASLSNCSWIAYAFDNGSCLVWDKDLFELKQLLDGDSNGKNFFLKLAASELNSLESNPSNGTIAGYNINRGNKKQLWIIVILTISLIAVALSFILLCVRGKLRRKGEDLLLFDLGTSLKADSAELTEENKPGKSRKNEFKLPFGYMSPEYALEGLFSIKSDVFSFGVLLLEIVSGKKNTGFYQTASLNLLGYELSMANINNMLSRRVSLLIFWLILSLSGMQFSVAVDGVTDSISQGDNIELILAADTITPTRFIHDGGTLVSSRESFELGFFSPGSSMKRYLGIWYKKSPETVVWVANRKNPIIDRQGVLTINNYGNLVLLNKTKGIIWSSNTSGEVENPVAQLLDTGNLVLRDNISPGSGSYLWQSFDYPSDTLLPGMKLGWDLKTGVERYLTSWKSADDPSYGDFTYRLDIHVLPQIFIYNGSMKMARTGLWNGVYFGGVPGSPNLLFEPIVVHDKNEIYYRYESFNNPVIMLTKLNHSGFFQRLIWKERSSRWDLVYSAPDDLCEIYGKCSANSVCSIDKTPICEFLQGFMPKSQHNQTLPTCVKSFPSDCKSGVRFMKFKGIKLPDLLDVYLNESMSLDECKTKCLKNCSCSAYANFNVSGGRSCLMWYGDLIDIRNNREGHDIYIRVPAAEPDLNEKRKQKSIAVVSIIIGRYTKMKLLFKSLAHLTGQDNKNEEDIDAWLLWNEARALELMDSCLEDSCIKSQVLRCVQVSLLCVQKFPAERPAMSSVVFMLANKEATLPQPRQPVSNSNTSKLNISDLIEKRPLIARA</sequence>
<evidence type="ECO:0000313" key="8">
    <source>
        <dbReference type="EMBL" id="KAH7544240.1"/>
    </source>
</evidence>
<reference evidence="8 9" key="1">
    <citation type="submission" date="2021-02" db="EMBL/GenBank/DDBJ databases">
        <title>Plant Genome Project.</title>
        <authorList>
            <person name="Zhang R.-G."/>
        </authorList>
    </citation>
    <scope>NUCLEOTIDE SEQUENCE [LARGE SCALE GENOMIC DNA]</scope>
    <source>
        <tissue evidence="8">Leaves</tissue>
    </source>
</reference>
<dbReference type="InterPro" id="IPR036426">
    <property type="entry name" value="Bulb-type_lectin_dom_sf"/>
</dbReference>
<feature type="domain" description="Apple" evidence="7">
    <location>
        <begin position="891"/>
        <end position="970"/>
    </location>
</feature>
<evidence type="ECO:0008006" key="10">
    <source>
        <dbReference type="Google" id="ProtNLM"/>
    </source>
</evidence>
<evidence type="ECO:0000256" key="2">
    <source>
        <dbReference type="ARBA" id="ARBA00023157"/>
    </source>
</evidence>
<keyword evidence="1 5" id="KW-0732">Signal</keyword>
<keyword evidence="3" id="KW-0325">Glycoprotein</keyword>
<dbReference type="InterPro" id="IPR001245">
    <property type="entry name" value="Ser-Thr/Tyr_kinase_cat_dom"/>
</dbReference>
<organism evidence="8 9">
    <name type="scientific">Xanthoceras sorbifolium</name>
    <dbReference type="NCBI Taxonomy" id="99658"/>
    <lineage>
        <taxon>Eukaryota</taxon>
        <taxon>Viridiplantae</taxon>
        <taxon>Streptophyta</taxon>
        <taxon>Embryophyta</taxon>
        <taxon>Tracheophyta</taxon>
        <taxon>Spermatophyta</taxon>
        <taxon>Magnoliopsida</taxon>
        <taxon>eudicotyledons</taxon>
        <taxon>Gunneridae</taxon>
        <taxon>Pentapetalae</taxon>
        <taxon>rosids</taxon>
        <taxon>malvids</taxon>
        <taxon>Sapindales</taxon>
        <taxon>Sapindaceae</taxon>
        <taxon>Xanthoceroideae</taxon>
        <taxon>Xanthoceras</taxon>
    </lineage>
</organism>
<dbReference type="PANTHER" id="PTHR32444">
    <property type="entry name" value="BULB-TYPE LECTIN DOMAIN-CONTAINING PROTEIN"/>
    <property type="match status" value="1"/>
</dbReference>
<evidence type="ECO:0000256" key="3">
    <source>
        <dbReference type="ARBA" id="ARBA00023180"/>
    </source>
</evidence>
<feature type="chain" id="PRO_5045552226" description="Receptor-like serine/threonine-protein kinase" evidence="5">
    <location>
        <begin position="26"/>
        <end position="1112"/>
    </location>
</feature>
<keyword evidence="9" id="KW-1185">Reference proteome</keyword>
<dbReference type="CDD" id="cd01098">
    <property type="entry name" value="PAN_AP_plant"/>
    <property type="match status" value="2"/>
</dbReference>
<evidence type="ECO:0000259" key="6">
    <source>
        <dbReference type="PROSITE" id="PS50927"/>
    </source>
</evidence>
<proteinExistence type="predicted"/>
<dbReference type="SUPFAM" id="SSF56112">
    <property type="entry name" value="Protein kinase-like (PK-like)"/>
    <property type="match status" value="1"/>
</dbReference>
<evidence type="ECO:0000256" key="1">
    <source>
        <dbReference type="ARBA" id="ARBA00022729"/>
    </source>
</evidence>
<dbReference type="SMART" id="SM00473">
    <property type="entry name" value="PAN_AP"/>
    <property type="match status" value="2"/>
</dbReference>
<name>A0ABQ8H1Z6_9ROSI</name>
<keyword evidence="2" id="KW-1015">Disulfide bond</keyword>